<gene>
    <name evidence="8" type="ORF">NLS_LOCUS4008</name>
    <name evidence="9" type="ORF">NLS_LOCUS6511</name>
</gene>
<name>A0A3P6V295_LITSI</name>
<protein>
    <submittedName>
        <fullName evidence="9">Uncharacterized protein</fullName>
    </submittedName>
</protein>
<keyword evidence="10" id="KW-1185">Reference proteome</keyword>
<dbReference type="EMBL" id="UYRX01000579">
    <property type="protein sequence ID" value="VDK84111.1"/>
    <property type="molecule type" value="Genomic_DNA"/>
</dbReference>
<evidence type="ECO:0000256" key="1">
    <source>
        <dbReference type="ARBA" id="ARBA00004141"/>
    </source>
</evidence>
<feature type="transmembrane region" description="Helical" evidence="7">
    <location>
        <begin position="12"/>
        <end position="30"/>
    </location>
</feature>
<keyword evidence="6 7" id="KW-0472">Membrane</keyword>
<evidence type="ECO:0000256" key="4">
    <source>
        <dbReference type="ARBA" id="ARBA00022847"/>
    </source>
</evidence>
<evidence type="ECO:0000256" key="5">
    <source>
        <dbReference type="ARBA" id="ARBA00022989"/>
    </source>
</evidence>
<dbReference type="STRING" id="42156.A0A3P6V295"/>
<dbReference type="InterPro" id="IPR000175">
    <property type="entry name" value="Na/ntran_symport"/>
</dbReference>
<keyword evidence="2" id="KW-0813">Transport</keyword>
<dbReference type="Pfam" id="PF00209">
    <property type="entry name" value="SNF"/>
    <property type="match status" value="1"/>
</dbReference>
<sequence>MIGYELCACWIIVWKFITPFFTALLFFFCICKYQRLKYPSGENFPIWAEIFGFFLSSCSIIVIPGYAIYYLFSTNLRSSISERFRRGFHPSSDSETGLPPSITFEQHDVDLEYIDCDCAK</sequence>
<evidence type="ECO:0000313" key="10">
    <source>
        <dbReference type="Proteomes" id="UP000277928"/>
    </source>
</evidence>
<dbReference type="PROSITE" id="PS50267">
    <property type="entry name" value="NA_NEUROTRAN_SYMP_3"/>
    <property type="match status" value="1"/>
</dbReference>
<evidence type="ECO:0000313" key="8">
    <source>
        <dbReference type="EMBL" id="VDK78244.1"/>
    </source>
</evidence>
<evidence type="ECO:0000256" key="6">
    <source>
        <dbReference type="ARBA" id="ARBA00023136"/>
    </source>
</evidence>
<dbReference type="AlphaFoldDB" id="A0A3P6V295"/>
<dbReference type="GO" id="GO:0005332">
    <property type="term" value="F:gamma-aminobutyric acid:sodium:chloride symporter activity"/>
    <property type="evidence" value="ECO:0007669"/>
    <property type="project" value="TreeGrafter"/>
</dbReference>
<comment type="subcellular location">
    <subcellularLocation>
        <location evidence="1">Membrane</location>
        <topology evidence="1">Multi-pass membrane protein</topology>
    </subcellularLocation>
</comment>
<dbReference type="SUPFAM" id="SSF161070">
    <property type="entry name" value="SNF-like"/>
    <property type="match status" value="1"/>
</dbReference>
<feature type="transmembrane region" description="Helical" evidence="7">
    <location>
        <begin position="50"/>
        <end position="72"/>
    </location>
</feature>
<organism evidence="9 10">
    <name type="scientific">Litomosoides sigmodontis</name>
    <name type="common">Filarial nematode worm</name>
    <dbReference type="NCBI Taxonomy" id="42156"/>
    <lineage>
        <taxon>Eukaryota</taxon>
        <taxon>Metazoa</taxon>
        <taxon>Ecdysozoa</taxon>
        <taxon>Nematoda</taxon>
        <taxon>Chromadorea</taxon>
        <taxon>Rhabditida</taxon>
        <taxon>Spirurina</taxon>
        <taxon>Spiruromorpha</taxon>
        <taxon>Filarioidea</taxon>
        <taxon>Onchocercidae</taxon>
        <taxon>Litomosoides</taxon>
    </lineage>
</organism>
<evidence type="ECO:0000256" key="2">
    <source>
        <dbReference type="ARBA" id="ARBA00022448"/>
    </source>
</evidence>
<accession>A0A3P6V295</accession>
<keyword evidence="5 7" id="KW-1133">Transmembrane helix</keyword>
<reference evidence="9 10" key="1">
    <citation type="submission" date="2018-08" db="EMBL/GenBank/DDBJ databases">
        <authorList>
            <person name="Laetsch R D."/>
            <person name="Stevens L."/>
            <person name="Kumar S."/>
            <person name="Blaxter L. M."/>
        </authorList>
    </citation>
    <scope>NUCLEOTIDE SEQUENCE [LARGE SCALE GENOMIC DNA]</scope>
</reference>
<evidence type="ECO:0000256" key="7">
    <source>
        <dbReference type="SAM" id="Phobius"/>
    </source>
</evidence>
<dbReference type="GO" id="GO:0005886">
    <property type="term" value="C:plasma membrane"/>
    <property type="evidence" value="ECO:0007669"/>
    <property type="project" value="TreeGrafter"/>
</dbReference>
<keyword evidence="3 7" id="KW-0812">Transmembrane</keyword>
<dbReference type="InterPro" id="IPR037272">
    <property type="entry name" value="SNS_sf"/>
</dbReference>
<dbReference type="Proteomes" id="UP000277928">
    <property type="component" value="Unassembled WGS sequence"/>
</dbReference>
<dbReference type="PANTHER" id="PTHR11616">
    <property type="entry name" value="SODIUM/CHLORIDE DEPENDENT TRANSPORTER"/>
    <property type="match status" value="1"/>
</dbReference>
<evidence type="ECO:0000256" key="3">
    <source>
        <dbReference type="ARBA" id="ARBA00022692"/>
    </source>
</evidence>
<dbReference type="EMBL" id="UYRX01000238">
    <property type="protein sequence ID" value="VDK78244.1"/>
    <property type="molecule type" value="Genomic_DNA"/>
</dbReference>
<dbReference type="GO" id="GO:0043005">
    <property type="term" value="C:neuron projection"/>
    <property type="evidence" value="ECO:0007669"/>
    <property type="project" value="TreeGrafter"/>
</dbReference>
<dbReference type="PANTHER" id="PTHR11616:SF20">
    <property type="entry name" value="SODIUM- AND CHLORIDE-DEPENDENT BETAINE TRANSPORTER"/>
    <property type="match status" value="1"/>
</dbReference>
<evidence type="ECO:0000313" key="9">
    <source>
        <dbReference type="EMBL" id="VDK84111.1"/>
    </source>
</evidence>
<proteinExistence type="predicted"/>
<dbReference type="OrthoDB" id="6581954at2759"/>
<keyword evidence="4" id="KW-0769">Symport</keyword>